<keyword evidence="8 9" id="KW-0238">DNA-binding</keyword>
<evidence type="ECO:0000259" key="11">
    <source>
        <dbReference type="PROSITE" id="PS50828"/>
    </source>
</evidence>
<dbReference type="RefSeq" id="WP_014073805.1">
    <property type="nucleotide sequence ID" value="NZ_AYYL01000010.1"/>
</dbReference>
<dbReference type="EC" id="3.6.4.-" evidence="9"/>
<dbReference type="PIRSF" id="PIRSF005814">
    <property type="entry name" value="MutS_YshD"/>
    <property type="match status" value="1"/>
</dbReference>
<dbReference type="SUPFAM" id="SSF48334">
    <property type="entry name" value="DNA repair protein MutS, domain III"/>
    <property type="match status" value="1"/>
</dbReference>
<evidence type="ECO:0000256" key="9">
    <source>
        <dbReference type="HAMAP-Rule" id="MF_00092"/>
    </source>
</evidence>
<dbReference type="InterPro" id="IPR045076">
    <property type="entry name" value="MutS"/>
</dbReference>
<dbReference type="GO" id="GO:0045910">
    <property type="term" value="P:negative regulation of DNA recombination"/>
    <property type="evidence" value="ECO:0007669"/>
    <property type="project" value="InterPro"/>
</dbReference>
<dbReference type="EMBL" id="FOPI01000007">
    <property type="protein sequence ID" value="SFG24340.1"/>
    <property type="molecule type" value="Genomic_DNA"/>
</dbReference>
<dbReference type="InterPro" id="IPR036187">
    <property type="entry name" value="DNA_mismatch_repair_MutS_sf"/>
</dbReference>
<evidence type="ECO:0000256" key="8">
    <source>
        <dbReference type="ARBA" id="ARBA00023125"/>
    </source>
</evidence>
<dbReference type="Pfam" id="PF00488">
    <property type="entry name" value="MutS_V"/>
    <property type="match status" value="1"/>
</dbReference>
<evidence type="ECO:0000256" key="4">
    <source>
        <dbReference type="ARBA" id="ARBA00022759"/>
    </source>
</evidence>
<dbReference type="InterPro" id="IPR027417">
    <property type="entry name" value="P-loop_NTPase"/>
</dbReference>
<organism evidence="12 13">
    <name type="scientific">Ligilactobacillus ruminis DSM 20403 = NBRC 102161</name>
    <dbReference type="NCBI Taxonomy" id="1423798"/>
    <lineage>
        <taxon>Bacteria</taxon>
        <taxon>Bacillati</taxon>
        <taxon>Bacillota</taxon>
        <taxon>Bacilli</taxon>
        <taxon>Lactobacillales</taxon>
        <taxon>Lactobacillaceae</taxon>
        <taxon>Ligilactobacillus</taxon>
    </lineage>
</organism>
<keyword evidence="5 9" id="KW-0378">Hydrolase</keyword>
<accession>A0A1I2Q8U0</accession>
<dbReference type="InterPro" id="IPR036063">
    <property type="entry name" value="Smr_dom_sf"/>
</dbReference>
<dbReference type="AlphaFoldDB" id="A0A1I2Q8U0"/>
<dbReference type="SUPFAM" id="SSF160443">
    <property type="entry name" value="SMR domain-like"/>
    <property type="match status" value="1"/>
</dbReference>
<dbReference type="GO" id="GO:0072344">
    <property type="term" value="P:rescue of stalled ribosome"/>
    <property type="evidence" value="ECO:0007669"/>
    <property type="project" value="UniProtKB-UniRule"/>
</dbReference>
<evidence type="ECO:0000256" key="3">
    <source>
        <dbReference type="ARBA" id="ARBA00022741"/>
    </source>
</evidence>
<dbReference type="OrthoDB" id="9808166at2"/>
<dbReference type="Gene3D" id="3.30.1370.110">
    <property type="match status" value="1"/>
</dbReference>
<dbReference type="Pfam" id="PF20297">
    <property type="entry name" value="MSSS"/>
    <property type="match status" value="1"/>
</dbReference>
<dbReference type="GO" id="GO:0006298">
    <property type="term" value="P:mismatch repair"/>
    <property type="evidence" value="ECO:0007669"/>
    <property type="project" value="InterPro"/>
</dbReference>
<dbReference type="GeneID" id="29802158"/>
<feature type="coiled-coil region" evidence="10">
    <location>
        <begin position="515"/>
        <end position="599"/>
    </location>
</feature>
<keyword evidence="1 9" id="KW-0540">Nuclease</keyword>
<sequence length="786" mass="88523">MNEKGLKTLEYDKVKNMLLAYATTEMGKNMVFELAPSSDYEWIEQALDETKDGADILRLKGGIPIPKLESVKKHLKRLDIGASLSAKELAEIGRVLRVTNETKRFFRDLEADEIELNHLYDEADMLETLPDVSRRLLMSIENDGHVTDEASSLLASLRRQITTTEGEIRNRLGNFVRGKSSKYLSDSLVTIRNERYVIPVKAEYKNAFGGIVHDQSSSGQTLFIEPKEIVELNNRLRQQQIAEKEEIKRILEELSELIAPYTEEIENNAKILGKFDFINAKAKLAHDLKATQPLISRENDVYLRQVWHPLLDSKKAVRNDVAIGKDYQAIVITGPNTGGKTITLKTLGLVSMMGQSGLFIPAFENSRIGVFDDIFADIGDEQSIEQSLSTFSSHMTNTVEILKSIDERSLVLFDELGAGTDPQEGAALAIAILDAVGAKGSYVVATTHYPELKAYGYERPQTINASMEFDAETLKPTYHLLIGIPGRSNAFDISKRLGLDDEIVEAARKLTDQDSQDLNEMIADLVQKRHEAEEEKARFKKYLDESEKLHADLEKGYGTYVRERDNMIENAKRKANEIIENAQKKSEEIISELHKMKQSGASLIKENELIDARSRLNDLEQPIMLKKNKVLQRAKKQQEFHENDDVLVKTYGQRGVLTKRLGKHEWEVQLGILKMKIDEDDLEKIKVEENNRRGAGTVLKSSGSSHVSPQLDLRGQRYEEAMVNVDRYMDAAILAGYPSVTIVHGKGTGALRQGIIKYLQQHRTVKHFEFASPSNGGNGATVVYFK</sequence>
<protein>
    <recommendedName>
        <fullName evidence="9">Endonuclease MutS2</fullName>
        <ecNumber evidence="9">3.1.-.-</ecNumber>
    </recommendedName>
    <alternativeName>
        <fullName evidence="9">Ribosome-associated protein quality control-upstream factor</fullName>
        <shortName evidence="9">RQC-upstream factor</shortName>
        <shortName evidence="9">RqcU</shortName>
        <ecNumber evidence="9">3.6.4.-</ecNumber>
    </alternativeName>
</protein>
<dbReference type="InterPro" id="IPR005747">
    <property type="entry name" value="MutS2"/>
</dbReference>
<gene>
    <name evidence="9" type="primary">mutS2</name>
    <name evidence="9" type="synonym">rqcU</name>
    <name evidence="12" type="ORF">SAMN02910432_00503</name>
</gene>
<evidence type="ECO:0000256" key="5">
    <source>
        <dbReference type="ARBA" id="ARBA00022801"/>
    </source>
</evidence>
<dbReference type="Gene3D" id="3.40.50.300">
    <property type="entry name" value="P-loop containing nucleotide triphosphate hydrolases"/>
    <property type="match status" value="1"/>
</dbReference>
<dbReference type="InterPro" id="IPR046893">
    <property type="entry name" value="MSSS"/>
</dbReference>
<dbReference type="SUPFAM" id="SSF52540">
    <property type="entry name" value="P-loop containing nucleoside triphosphate hydrolases"/>
    <property type="match status" value="1"/>
</dbReference>
<dbReference type="SMART" id="SM00533">
    <property type="entry name" value="MUTSd"/>
    <property type="match status" value="1"/>
</dbReference>
<dbReference type="PROSITE" id="PS00486">
    <property type="entry name" value="DNA_MISMATCH_REPAIR_2"/>
    <property type="match status" value="1"/>
</dbReference>
<comment type="function">
    <text evidence="9">Endonuclease that is involved in the suppression of homologous recombination and thus may have a key role in the control of bacterial genetic diversity.</text>
</comment>
<evidence type="ECO:0000313" key="12">
    <source>
        <dbReference type="EMBL" id="SFG24340.1"/>
    </source>
</evidence>
<dbReference type="GO" id="GO:0140664">
    <property type="term" value="F:ATP-dependent DNA damage sensor activity"/>
    <property type="evidence" value="ECO:0007669"/>
    <property type="project" value="InterPro"/>
</dbReference>
<comment type="function">
    <text evidence="9">Acts as a ribosome collision sensor, splitting the ribosome into its 2 subunits. Detects stalled/collided 70S ribosomes which it binds and splits by an ATP-hydrolysis driven conformational change. Acts upstream of the ribosome quality control system (RQC), a ribosome-associated complex that mediates the extraction of incompletely synthesized nascent chains from stalled ribosomes and their subsequent degradation. Probably generates substrates for RQC.</text>
</comment>
<name>A0A1I2Q8U0_9LACO</name>
<evidence type="ECO:0000256" key="7">
    <source>
        <dbReference type="ARBA" id="ARBA00022884"/>
    </source>
</evidence>
<dbReference type="InterPro" id="IPR007696">
    <property type="entry name" value="DNA_mismatch_repair_MutS_core"/>
</dbReference>
<keyword evidence="7 9" id="KW-0694">RNA-binding</keyword>
<evidence type="ECO:0000256" key="10">
    <source>
        <dbReference type="SAM" id="Coils"/>
    </source>
</evidence>
<dbReference type="GO" id="GO:0043023">
    <property type="term" value="F:ribosomal large subunit binding"/>
    <property type="evidence" value="ECO:0007669"/>
    <property type="project" value="UniProtKB-UniRule"/>
</dbReference>
<evidence type="ECO:0000256" key="1">
    <source>
        <dbReference type="ARBA" id="ARBA00022722"/>
    </source>
</evidence>
<dbReference type="Proteomes" id="UP000182635">
    <property type="component" value="Unassembled WGS sequence"/>
</dbReference>
<evidence type="ECO:0000256" key="2">
    <source>
        <dbReference type="ARBA" id="ARBA00022730"/>
    </source>
</evidence>
<dbReference type="GO" id="GO:0005524">
    <property type="term" value="F:ATP binding"/>
    <property type="evidence" value="ECO:0007669"/>
    <property type="project" value="UniProtKB-UniRule"/>
</dbReference>
<feature type="domain" description="Smr" evidence="11">
    <location>
        <begin position="711"/>
        <end position="786"/>
    </location>
</feature>
<dbReference type="SMART" id="SM00534">
    <property type="entry name" value="MUTSac"/>
    <property type="match status" value="1"/>
</dbReference>
<dbReference type="InterPro" id="IPR002625">
    <property type="entry name" value="Smr_dom"/>
</dbReference>
<dbReference type="PROSITE" id="PS50828">
    <property type="entry name" value="SMR"/>
    <property type="match status" value="1"/>
</dbReference>
<reference evidence="13" key="1">
    <citation type="submission" date="2016-10" db="EMBL/GenBank/DDBJ databases">
        <authorList>
            <person name="Varghese N."/>
            <person name="Submissions S."/>
        </authorList>
    </citation>
    <scope>NUCLEOTIDE SEQUENCE [LARGE SCALE GENOMIC DNA]</scope>
    <source>
        <strain evidence="13">DSM 20403</strain>
    </source>
</reference>
<dbReference type="SMART" id="SM00463">
    <property type="entry name" value="SMR"/>
    <property type="match status" value="1"/>
</dbReference>
<dbReference type="HAMAP" id="MF_00092">
    <property type="entry name" value="MutS2"/>
    <property type="match status" value="1"/>
</dbReference>
<dbReference type="PANTHER" id="PTHR48466:SF2">
    <property type="entry name" value="OS10G0509000 PROTEIN"/>
    <property type="match status" value="1"/>
</dbReference>
<dbReference type="PANTHER" id="PTHR48466">
    <property type="entry name" value="OS10G0509000 PROTEIN-RELATED"/>
    <property type="match status" value="1"/>
</dbReference>
<keyword evidence="3 9" id="KW-0547">Nucleotide-binding</keyword>
<proteinExistence type="inferred from homology"/>
<evidence type="ECO:0000256" key="6">
    <source>
        <dbReference type="ARBA" id="ARBA00022840"/>
    </source>
</evidence>
<dbReference type="GO" id="GO:0030983">
    <property type="term" value="F:mismatched DNA binding"/>
    <property type="evidence" value="ECO:0007669"/>
    <property type="project" value="InterPro"/>
</dbReference>
<keyword evidence="6 9" id="KW-0067">ATP-binding</keyword>
<keyword evidence="2 9" id="KW-0699">rRNA-binding</keyword>
<comment type="similarity">
    <text evidence="9">Belongs to the DNA mismatch repair MutS family. MutS2 subfamily.</text>
</comment>
<dbReference type="GO" id="GO:0004519">
    <property type="term" value="F:endonuclease activity"/>
    <property type="evidence" value="ECO:0007669"/>
    <property type="project" value="UniProtKB-UniRule"/>
</dbReference>
<dbReference type="GO" id="GO:0019843">
    <property type="term" value="F:rRNA binding"/>
    <property type="evidence" value="ECO:0007669"/>
    <property type="project" value="UniProtKB-UniRule"/>
</dbReference>
<evidence type="ECO:0000313" key="13">
    <source>
        <dbReference type="Proteomes" id="UP000182635"/>
    </source>
</evidence>
<dbReference type="Pfam" id="PF01713">
    <property type="entry name" value="Smr"/>
    <property type="match status" value="1"/>
</dbReference>
<comment type="subunit">
    <text evidence="9">Homodimer. Binds to stalled ribosomes, contacting rRNA.</text>
</comment>
<keyword evidence="4 9" id="KW-0255">Endonuclease</keyword>
<dbReference type="GO" id="GO:0016887">
    <property type="term" value="F:ATP hydrolysis activity"/>
    <property type="evidence" value="ECO:0007669"/>
    <property type="project" value="InterPro"/>
</dbReference>
<dbReference type="FunFam" id="3.40.50.300:FF:000830">
    <property type="entry name" value="Endonuclease MutS2"/>
    <property type="match status" value="1"/>
</dbReference>
<dbReference type="InterPro" id="IPR000432">
    <property type="entry name" value="DNA_mismatch_repair_MutS_C"/>
</dbReference>
<keyword evidence="10" id="KW-0175">Coiled coil</keyword>
<feature type="binding site" evidence="9">
    <location>
        <begin position="334"/>
        <end position="341"/>
    </location>
    <ligand>
        <name>ATP</name>
        <dbReference type="ChEBI" id="CHEBI:30616"/>
    </ligand>
</feature>
<dbReference type="EC" id="3.1.-.-" evidence="9"/>
<dbReference type="NCBIfam" id="TIGR01069">
    <property type="entry name" value="mutS2"/>
    <property type="match status" value="1"/>
</dbReference>